<dbReference type="VEuPathDB" id="FungiDB:PV06_09470"/>
<gene>
    <name evidence="1" type="ORF">PV06_09470</name>
</gene>
<dbReference type="HOGENOM" id="CLU_037224_0_0_1"/>
<dbReference type="Proteomes" id="UP000053342">
    <property type="component" value="Unassembled WGS sequence"/>
</dbReference>
<proteinExistence type="predicted"/>
<reference evidence="1 2" key="1">
    <citation type="submission" date="2015-01" db="EMBL/GenBank/DDBJ databases">
        <title>The Genome Sequence of Exophiala oligosperma CBS72588.</title>
        <authorList>
            <consortium name="The Broad Institute Genomics Platform"/>
            <person name="Cuomo C."/>
            <person name="de Hoog S."/>
            <person name="Gorbushina A."/>
            <person name="Stielow B."/>
            <person name="Teixiera M."/>
            <person name="Abouelleil A."/>
            <person name="Chapman S.B."/>
            <person name="Priest M."/>
            <person name="Young S.K."/>
            <person name="Wortman J."/>
            <person name="Nusbaum C."/>
            <person name="Birren B."/>
        </authorList>
    </citation>
    <scope>NUCLEOTIDE SEQUENCE [LARGE SCALE GENOMIC DNA]</scope>
    <source>
        <strain evidence="1 2">CBS 72588</strain>
    </source>
</reference>
<dbReference type="GeneID" id="27361544"/>
<dbReference type="OrthoDB" id="192702at2759"/>
<dbReference type="STRING" id="215243.A0A0D2DSA5"/>
<dbReference type="InterPro" id="IPR021276">
    <property type="entry name" value="DUF2855"/>
</dbReference>
<organism evidence="1 2">
    <name type="scientific">Exophiala oligosperma</name>
    <dbReference type="NCBI Taxonomy" id="215243"/>
    <lineage>
        <taxon>Eukaryota</taxon>
        <taxon>Fungi</taxon>
        <taxon>Dikarya</taxon>
        <taxon>Ascomycota</taxon>
        <taxon>Pezizomycotina</taxon>
        <taxon>Eurotiomycetes</taxon>
        <taxon>Chaetothyriomycetidae</taxon>
        <taxon>Chaetothyriales</taxon>
        <taxon>Herpotrichiellaceae</taxon>
        <taxon>Exophiala</taxon>
    </lineage>
</organism>
<evidence type="ECO:0000313" key="1">
    <source>
        <dbReference type="EMBL" id="KIW38514.1"/>
    </source>
</evidence>
<evidence type="ECO:0000313" key="2">
    <source>
        <dbReference type="Proteomes" id="UP000053342"/>
    </source>
</evidence>
<accession>A0A0D2DSA5</accession>
<dbReference type="AlphaFoldDB" id="A0A0D2DSA5"/>
<sequence length="445" mass="48992">MATSTSPQQPPTLRLVHKTHYDRQYFFTPPLEKLGPLGESSVRVQTSLITLASNNLSYCALGTVAHWWDIYPTPSWLDSPYDDSSEYGVGVCWGYATVLESKVPQLQPGTLLWGMWPISTFPVDLLLNQSSDVPACFVEISSHRSQAMTLYNEYFTTTESLGDPKGLEMLAWRSVLIVWAASYVYNRFNFASDPKDPIINPAGDGLPWSREDADLSSAVVICMGAGSKTSRGFVHQLATNRAPGSGPLAVLEVSSSTPLSTLSSKISPPFAHRETTYADLDTPSVQKFIFDDDNPNVKRIVVMIMAGRQEVVEPFVLGLRNNHATHRRQITVTAINVGAEARVLSPQEIAERGAVSRRINALFCNTSPIRDEAMKILGPKTLVDQQDAELNRVISEETKSREDGKVFGVSLKVYKGLRGEQGAEGAWERLVRGKVLGDEGLAFLL</sequence>
<dbReference type="Pfam" id="PF11017">
    <property type="entry name" value="DUF2855"/>
    <property type="match status" value="1"/>
</dbReference>
<name>A0A0D2DSA5_9EURO</name>
<protein>
    <submittedName>
        <fullName evidence="1">Uncharacterized protein</fullName>
    </submittedName>
</protein>
<dbReference type="EMBL" id="KN847341">
    <property type="protein sequence ID" value="KIW38514.1"/>
    <property type="molecule type" value="Genomic_DNA"/>
</dbReference>
<dbReference type="RefSeq" id="XP_016258730.1">
    <property type="nucleotide sequence ID" value="XM_016410923.1"/>
</dbReference>
<keyword evidence="2" id="KW-1185">Reference proteome</keyword>